<protein>
    <submittedName>
        <fullName evidence="1">Sorting nexin-25</fullName>
    </submittedName>
</protein>
<organism evidence="1 2">
    <name type="scientific">Striga asiatica</name>
    <name type="common">Asiatic witchweed</name>
    <name type="synonym">Buchnera asiatica</name>
    <dbReference type="NCBI Taxonomy" id="4170"/>
    <lineage>
        <taxon>Eukaryota</taxon>
        <taxon>Viridiplantae</taxon>
        <taxon>Streptophyta</taxon>
        <taxon>Embryophyta</taxon>
        <taxon>Tracheophyta</taxon>
        <taxon>Spermatophyta</taxon>
        <taxon>Magnoliopsida</taxon>
        <taxon>eudicotyledons</taxon>
        <taxon>Gunneridae</taxon>
        <taxon>Pentapetalae</taxon>
        <taxon>asterids</taxon>
        <taxon>lamiids</taxon>
        <taxon>Lamiales</taxon>
        <taxon>Orobanchaceae</taxon>
        <taxon>Buchnereae</taxon>
        <taxon>Striga</taxon>
    </lineage>
</organism>
<gene>
    <name evidence="1" type="ORF">STAS_02179</name>
</gene>
<sequence length="133" mass="14961">MSKSAVTFMQSQLQTEVSVEIIQYTTTSNFPSEYREESQNITNMPLMPSKQLRRFVYQPTAKIYSLCFTRLPFASPPSITPSIPCLPTIECSLILATYSNNSVSTCGQLSFRYSKPSVCITAVQNSFHRLGKK</sequence>
<name>A0A5A7P158_STRAF</name>
<keyword evidence="2" id="KW-1185">Reference proteome</keyword>
<accession>A0A5A7P158</accession>
<comment type="caution">
    <text evidence="1">The sequence shown here is derived from an EMBL/GenBank/DDBJ whole genome shotgun (WGS) entry which is preliminary data.</text>
</comment>
<dbReference type="Proteomes" id="UP000325081">
    <property type="component" value="Unassembled WGS sequence"/>
</dbReference>
<dbReference type="AlphaFoldDB" id="A0A5A7P158"/>
<evidence type="ECO:0000313" key="2">
    <source>
        <dbReference type="Proteomes" id="UP000325081"/>
    </source>
</evidence>
<evidence type="ECO:0000313" key="1">
    <source>
        <dbReference type="EMBL" id="GER26526.1"/>
    </source>
</evidence>
<dbReference type="EMBL" id="BKCP01001113">
    <property type="protein sequence ID" value="GER26526.1"/>
    <property type="molecule type" value="Genomic_DNA"/>
</dbReference>
<reference evidence="2" key="1">
    <citation type="journal article" date="2019" name="Curr. Biol.">
        <title>Genome Sequence of Striga asiatica Provides Insight into the Evolution of Plant Parasitism.</title>
        <authorList>
            <person name="Yoshida S."/>
            <person name="Kim S."/>
            <person name="Wafula E.K."/>
            <person name="Tanskanen J."/>
            <person name="Kim Y.M."/>
            <person name="Honaas L."/>
            <person name="Yang Z."/>
            <person name="Spallek T."/>
            <person name="Conn C.E."/>
            <person name="Ichihashi Y."/>
            <person name="Cheong K."/>
            <person name="Cui S."/>
            <person name="Der J.P."/>
            <person name="Gundlach H."/>
            <person name="Jiao Y."/>
            <person name="Hori C."/>
            <person name="Ishida J.K."/>
            <person name="Kasahara H."/>
            <person name="Kiba T."/>
            <person name="Kim M.S."/>
            <person name="Koo N."/>
            <person name="Laohavisit A."/>
            <person name="Lee Y.H."/>
            <person name="Lumba S."/>
            <person name="McCourt P."/>
            <person name="Mortimer J.C."/>
            <person name="Mutuku J.M."/>
            <person name="Nomura T."/>
            <person name="Sasaki-Sekimoto Y."/>
            <person name="Seto Y."/>
            <person name="Wang Y."/>
            <person name="Wakatake T."/>
            <person name="Sakakibara H."/>
            <person name="Demura T."/>
            <person name="Yamaguchi S."/>
            <person name="Yoneyama K."/>
            <person name="Manabe R.I."/>
            <person name="Nelson D.C."/>
            <person name="Schulman A.H."/>
            <person name="Timko M.P."/>
            <person name="dePamphilis C.W."/>
            <person name="Choi D."/>
            <person name="Shirasu K."/>
        </authorList>
    </citation>
    <scope>NUCLEOTIDE SEQUENCE [LARGE SCALE GENOMIC DNA]</scope>
    <source>
        <strain evidence="2">cv. UVA1</strain>
    </source>
</reference>
<proteinExistence type="predicted"/>